<proteinExistence type="predicted"/>
<dbReference type="SUPFAM" id="SSF160214">
    <property type="entry name" value="FlaG-like"/>
    <property type="match status" value="1"/>
</dbReference>
<evidence type="ECO:0000313" key="2">
    <source>
        <dbReference type="Proteomes" id="UP000183018"/>
    </source>
</evidence>
<dbReference type="AlphaFoldDB" id="A0A1I3H1F0"/>
<dbReference type="Gene3D" id="3.30.160.170">
    <property type="entry name" value="FlaG-like"/>
    <property type="match status" value="1"/>
</dbReference>
<dbReference type="InterPro" id="IPR005186">
    <property type="entry name" value="FlaG"/>
</dbReference>
<dbReference type="Pfam" id="PF03646">
    <property type="entry name" value="FlaG"/>
    <property type="match status" value="1"/>
</dbReference>
<dbReference type="EMBL" id="FORC01000001">
    <property type="protein sequence ID" value="SFI29554.1"/>
    <property type="molecule type" value="Genomic_DNA"/>
</dbReference>
<dbReference type="STRING" id="289370.SAMN05216602_0540"/>
<dbReference type="PANTHER" id="PTHR37166">
    <property type="entry name" value="PROTEIN FLAG"/>
    <property type="match status" value="1"/>
</dbReference>
<keyword evidence="1" id="KW-0282">Flagellum</keyword>
<keyword evidence="2" id="KW-1185">Reference proteome</keyword>
<keyword evidence="1" id="KW-0969">Cilium</keyword>
<dbReference type="PANTHER" id="PTHR37166:SF1">
    <property type="entry name" value="PROTEIN FLAG"/>
    <property type="match status" value="1"/>
</dbReference>
<dbReference type="InterPro" id="IPR035924">
    <property type="entry name" value="FlaG-like_sf"/>
</dbReference>
<dbReference type="RefSeq" id="WP_074880664.1">
    <property type="nucleotide sequence ID" value="NZ_FORC01000001.1"/>
</dbReference>
<protein>
    <submittedName>
        <fullName evidence="1">Flagellar protein FlaG</fullName>
    </submittedName>
</protein>
<evidence type="ECO:0000313" key="1">
    <source>
        <dbReference type="EMBL" id="SFI29554.1"/>
    </source>
</evidence>
<keyword evidence="1" id="KW-0966">Cell projection</keyword>
<reference evidence="2" key="1">
    <citation type="submission" date="2016-10" db="EMBL/GenBank/DDBJ databases">
        <authorList>
            <person name="Varghese N."/>
            <person name="Submissions S."/>
        </authorList>
    </citation>
    <scope>NUCLEOTIDE SEQUENCE [LARGE SCALE GENOMIC DNA]</scope>
    <source>
        <strain evidence="2">LMG 22563</strain>
    </source>
</reference>
<dbReference type="Proteomes" id="UP000183018">
    <property type="component" value="Unassembled WGS sequence"/>
</dbReference>
<dbReference type="OrthoDB" id="5741693at2"/>
<name>A0A1I3H1F0_9GAMM</name>
<organism evidence="1 2">
    <name type="scientific">Phytopseudomonas argentinensis</name>
    <dbReference type="NCBI Taxonomy" id="289370"/>
    <lineage>
        <taxon>Bacteria</taxon>
        <taxon>Pseudomonadati</taxon>
        <taxon>Pseudomonadota</taxon>
        <taxon>Gammaproteobacteria</taxon>
        <taxon>Pseudomonadales</taxon>
        <taxon>Pseudomonadaceae</taxon>
        <taxon>Phytopseudomonas</taxon>
    </lineage>
</organism>
<sequence length="122" mass="13390">MDIKSISNQGVIPVDRLSNKNAAALVMQQQAAPSSAVAQFPAEDVRDPSREELQQAVASVESFTQSIRRDLKFSMDDESGKVVVKVTDSKTGEVIRQMPSEEALKLAQRLEEARSLLFKAEA</sequence>
<accession>A0A1I3H1F0</accession>
<gene>
    <name evidence="1" type="ORF">SAMN05216602_0540</name>
</gene>